<evidence type="ECO:0000256" key="4">
    <source>
        <dbReference type="PIRNR" id="PIRNR017901"/>
    </source>
</evidence>
<gene>
    <name evidence="5" type="ORF">GSUB_16385</name>
</gene>
<evidence type="ECO:0000256" key="3">
    <source>
        <dbReference type="ARBA" id="ARBA00022840"/>
    </source>
</evidence>
<dbReference type="PANTHER" id="PTHR34378:SF1">
    <property type="entry name" value="GLUTAMATE--CYSTEINE LIGASE, CHLOROPLASTIC"/>
    <property type="match status" value="1"/>
</dbReference>
<dbReference type="GO" id="GO:0004357">
    <property type="term" value="F:glutamate-cysteine ligase activity"/>
    <property type="evidence" value="ECO:0007669"/>
    <property type="project" value="UniProtKB-UniRule"/>
</dbReference>
<evidence type="ECO:0000313" key="6">
    <source>
        <dbReference type="Proteomes" id="UP000035036"/>
    </source>
</evidence>
<proteinExistence type="inferred from homology"/>
<evidence type="ECO:0000313" key="5">
    <source>
        <dbReference type="EMBL" id="AJF07814.1"/>
    </source>
</evidence>
<dbReference type="Proteomes" id="UP000035036">
    <property type="component" value="Chromosome"/>
</dbReference>
<dbReference type="PIRSF" id="PIRSF017901">
    <property type="entry name" value="GCL"/>
    <property type="match status" value="1"/>
</dbReference>
<dbReference type="InterPro" id="IPR035434">
    <property type="entry name" value="GCL_bact_plant"/>
</dbReference>
<dbReference type="GO" id="GO:0006750">
    <property type="term" value="P:glutathione biosynthetic process"/>
    <property type="evidence" value="ECO:0007669"/>
    <property type="project" value="UniProtKB-UniRule"/>
</dbReference>
<dbReference type="PANTHER" id="PTHR34378">
    <property type="entry name" value="GLUTAMATE--CYSTEINE LIGASE, CHLOROPLASTIC"/>
    <property type="match status" value="1"/>
</dbReference>
<name>A0A0B5FT27_9BACT</name>
<keyword evidence="1 4" id="KW-0436">Ligase</keyword>
<dbReference type="STRING" id="483547.GSUB_16385"/>
<evidence type="ECO:0000256" key="2">
    <source>
        <dbReference type="ARBA" id="ARBA00022741"/>
    </source>
</evidence>
<dbReference type="RefSeq" id="WP_040201803.1">
    <property type="nucleotide sequence ID" value="NZ_CP010311.1"/>
</dbReference>
<comment type="catalytic activity">
    <reaction evidence="4">
        <text>L-cysteine + L-glutamate + ATP = gamma-L-glutamyl-L-cysteine + ADP + phosphate + H(+)</text>
        <dbReference type="Rhea" id="RHEA:13285"/>
        <dbReference type="ChEBI" id="CHEBI:15378"/>
        <dbReference type="ChEBI" id="CHEBI:29985"/>
        <dbReference type="ChEBI" id="CHEBI:30616"/>
        <dbReference type="ChEBI" id="CHEBI:35235"/>
        <dbReference type="ChEBI" id="CHEBI:43474"/>
        <dbReference type="ChEBI" id="CHEBI:58173"/>
        <dbReference type="ChEBI" id="CHEBI:456216"/>
        <dbReference type="EC" id="6.3.2.2"/>
    </reaction>
</comment>
<dbReference type="InterPro" id="IPR014746">
    <property type="entry name" value="Gln_synth/guanido_kin_cat_dom"/>
</dbReference>
<accession>A0A0B5FT27</accession>
<dbReference type="AlphaFoldDB" id="A0A0B5FT27"/>
<dbReference type="HOGENOM" id="CLU_026610_1_0_7"/>
<dbReference type="InterPro" id="IPR006336">
    <property type="entry name" value="GCS2"/>
</dbReference>
<keyword evidence="3 4" id="KW-0067">ATP-binding</keyword>
<protein>
    <recommendedName>
        <fullName evidence="4">Glutamate--cysteine ligase</fullName>
        <ecNumber evidence="4">6.3.2.2</ecNumber>
    </recommendedName>
</protein>
<keyword evidence="2 4" id="KW-0547">Nucleotide-binding</keyword>
<comment type="function">
    <text evidence="4">Catalyzes the synthesis of gamma-glutamylcysteine (gamma-GC).</text>
</comment>
<dbReference type="EMBL" id="CP010311">
    <property type="protein sequence ID" value="AJF07814.1"/>
    <property type="molecule type" value="Genomic_DNA"/>
</dbReference>
<dbReference type="KEGG" id="gsb:GSUB_16385"/>
<dbReference type="Gene3D" id="3.30.590.20">
    <property type="match status" value="1"/>
</dbReference>
<reference evidence="5 6" key="1">
    <citation type="journal article" date="2015" name="Genome Announc.">
        <title>Genomes of Geoalkalibacter ferrihydriticus Z-0531T and Geoalkalibacter subterraneus Red1T, Two Haloalkaliphilic Metal-Reducing Deltaproteobacteria.</title>
        <authorList>
            <person name="Badalamenti J.P."/>
            <person name="Krajmalnik-Brown R."/>
            <person name="Torres C.I."/>
            <person name="Bond D.R."/>
        </authorList>
    </citation>
    <scope>NUCLEOTIDE SEQUENCE [LARGE SCALE GENOMIC DNA]</scope>
    <source>
        <strain evidence="5 6">Red1</strain>
    </source>
</reference>
<keyword evidence="6" id="KW-1185">Reference proteome</keyword>
<sequence>MTTFSKPGLDQPVFQRSDLVAYIAAGARPKERWGIGAESERLVIDRETGEAADFGRIERLLETMEESHAWNGVREGDRLIALQGQASSITLEPGGQLELSGELCGDLHCCVADFVLYQDALNDAAARQGLAFLGLGVQPFTPIDQIDWVPKARYGIMGPYMKRTGDLGQAMMKQSAGLQVNVDFSDEVDWRAKIRLALLLSPVFYGLFANSPFREGKPSGFLSTRGEIWSRTDPDRTGLIPALFAENADYGTYVDYALHVPMYFIERDGRFIDLTRQRFTFGQFLQEGFGSHRATLADWDLHLSTLFPEARLRPQIELRSADSLPPTMTMAVAALVKGLMYDPFILEKSLHLLQQQVLPQIDRIYPQSWRKGLATPVVRGTLLDVVRELVDMAQNGLASQGALNPAGEDEGIYLKAVDSLLTEGKTLAEELLERSHQKSREQQVALMLEHCGFEFNAIM</sequence>
<dbReference type="Pfam" id="PF04107">
    <property type="entry name" value="GCS2"/>
    <property type="match status" value="1"/>
</dbReference>
<evidence type="ECO:0000256" key="1">
    <source>
        <dbReference type="ARBA" id="ARBA00022598"/>
    </source>
</evidence>
<comment type="similarity">
    <text evidence="4">Belongs to the glutamate--cysteine ligase type 2 family. EgtA subfamily.</text>
</comment>
<dbReference type="SUPFAM" id="SSF55931">
    <property type="entry name" value="Glutamine synthetase/guanido kinase"/>
    <property type="match status" value="1"/>
</dbReference>
<dbReference type="GO" id="GO:0005524">
    <property type="term" value="F:ATP binding"/>
    <property type="evidence" value="ECO:0007669"/>
    <property type="project" value="UniProtKB-UniRule"/>
</dbReference>
<dbReference type="OrthoDB" id="9780152at2"/>
<dbReference type="EC" id="6.3.2.2" evidence="4"/>
<organism evidence="5 6">
    <name type="scientific">Geoalkalibacter subterraneus</name>
    <dbReference type="NCBI Taxonomy" id="483547"/>
    <lineage>
        <taxon>Bacteria</taxon>
        <taxon>Pseudomonadati</taxon>
        <taxon>Thermodesulfobacteriota</taxon>
        <taxon>Desulfuromonadia</taxon>
        <taxon>Desulfuromonadales</taxon>
        <taxon>Geoalkalibacteraceae</taxon>
        <taxon>Geoalkalibacter</taxon>
    </lineage>
</organism>